<protein>
    <submittedName>
        <fullName evidence="5">Helix-turn-helix transcriptional regulator</fullName>
    </submittedName>
</protein>
<dbReference type="PROSITE" id="PS01124">
    <property type="entry name" value="HTH_ARAC_FAMILY_2"/>
    <property type="match status" value="1"/>
</dbReference>
<reference evidence="5 6" key="1">
    <citation type="submission" date="2020-08" db="EMBL/GenBank/DDBJ databases">
        <title>Cohnella phylogeny.</title>
        <authorList>
            <person name="Dunlap C."/>
        </authorList>
    </citation>
    <scope>NUCLEOTIDE SEQUENCE [LARGE SCALE GENOMIC DNA]</scope>
    <source>
        <strain evidence="5 6">DSM 28246</strain>
    </source>
</reference>
<dbReference type="InterPro" id="IPR037923">
    <property type="entry name" value="HTH-like"/>
</dbReference>
<dbReference type="PRINTS" id="PR00032">
    <property type="entry name" value="HTHARAC"/>
</dbReference>
<dbReference type="InterPro" id="IPR018060">
    <property type="entry name" value="HTH_AraC"/>
</dbReference>
<accession>A0A7X0VGR5</accession>
<dbReference type="InterPro" id="IPR009057">
    <property type="entry name" value="Homeodomain-like_sf"/>
</dbReference>
<evidence type="ECO:0000259" key="4">
    <source>
        <dbReference type="PROSITE" id="PS01124"/>
    </source>
</evidence>
<keyword evidence="1" id="KW-0805">Transcription regulation</keyword>
<keyword evidence="2" id="KW-0238">DNA-binding</keyword>
<evidence type="ECO:0000256" key="1">
    <source>
        <dbReference type="ARBA" id="ARBA00023015"/>
    </source>
</evidence>
<dbReference type="GO" id="GO:0003700">
    <property type="term" value="F:DNA-binding transcription factor activity"/>
    <property type="evidence" value="ECO:0007669"/>
    <property type="project" value="InterPro"/>
</dbReference>
<dbReference type="InterPro" id="IPR003313">
    <property type="entry name" value="AraC-bd"/>
</dbReference>
<dbReference type="Pfam" id="PF12833">
    <property type="entry name" value="HTH_18"/>
    <property type="match status" value="1"/>
</dbReference>
<dbReference type="GO" id="GO:0043565">
    <property type="term" value="F:sequence-specific DNA binding"/>
    <property type="evidence" value="ECO:0007669"/>
    <property type="project" value="InterPro"/>
</dbReference>
<name>A0A7X0VGR5_9BACL</name>
<dbReference type="Pfam" id="PF02311">
    <property type="entry name" value="AraC_binding"/>
    <property type="match status" value="1"/>
</dbReference>
<dbReference type="EMBL" id="JACJVP010000038">
    <property type="protein sequence ID" value="MBB6673390.1"/>
    <property type="molecule type" value="Genomic_DNA"/>
</dbReference>
<dbReference type="Proteomes" id="UP000547209">
    <property type="component" value="Unassembled WGS sequence"/>
</dbReference>
<dbReference type="PANTHER" id="PTHR43280:SF28">
    <property type="entry name" value="HTH-TYPE TRANSCRIPTIONAL ACTIVATOR RHAS"/>
    <property type="match status" value="1"/>
</dbReference>
<evidence type="ECO:0000313" key="6">
    <source>
        <dbReference type="Proteomes" id="UP000547209"/>
    </source>
</evidence>
<gene>
    <name evidence="5" type="ORF">H7C19_22175</name>
</gene>
<feature type="domain" description="HTH araC/xylS-type" evidence="4">
    <location>
        <begin position="182"/>
        <end position="281"/>
    </location>
</feature>
<dbReference type="SUPFAM" id="SSF51215">
    <property type="entry name" value="Regulatory protein AraC"/>
    <property type="match status" value="1"/>
</dbReference>
<dbReference type="Gene3D" id="1.10.10.60">
    <property type="entry name" value="Homeodomain-like"/>
    <property type="match status" value="2"/>
</dbReference>
<evidence type="ECO:0000256" key="3">
    <source>
        <dbReference type="ARBA" id="ARBA00023163"/>
    </source>
</evidence>
<evidence type="ECO:0000256" key="2">
    <source>
        <dbReference type="ARBA" id="ARBA00023125"/>
    </source>
</evidence>
<dbReference type="SMART" id="SM00342">
    <property type="entry name" value="HTH_ARAC"/>
    <property type="match status" value="1"/>
</dbReference>
<dbReference type="SUPFAM" id="SSF46689">
    <property type="entry name" value="Homeodomain-like"/>
    <property type="match status" value="2"/>
</dbReference>
<proteinExistence type="predicted"/>
<dbReference type="Gene3D" id="2.60.120.10">
    <property type="entry name" value="Jelly Rolls"/>
    <property type="match status" value="1"/>
</dbReference>
<keyword evidence="3" id="KW-0804">Transcription</keyword>
<dbReference type="PANTHER" id="PTHR43280">
    <property type="entry name" value="ARAC-FAMILY TRANSCRIPTIONAL REGULATOR"/>
    <property type="match status" value="1"/>
</dbReference>
<dbReference type="InterPro" id="IPR014710">
    <property type="entry name" value="RmlC-like_jellyroll"/>
</dbReference>
<evidence type="ECO:0000313" key="5">
    <source>
        <dbReference type="EMBL" id="MBB6673390.1"/>
    </source>
</evidence>
<dbReference type="InterPro" id="IPR020449">
    <property type="entry name" value="Tscrpt_reg_AraC-type_HTH"/>
</dbReference>
<comment type="caution">
    <text evidence="5">The sequence shown here is derived from an EMBL/GenBank/DDBJ whole genome shotgun (WGS) entry which is preliminary data.</text>
</comment>
<dbReference type="AlphaFoldDB" id="A0A7X0VGR5"/>
<organism evidence="5 6">
    <name type="scientific">Cohnella nanjingensis</name>
    <dbReference type="NCBI Taxonomy" id="1387779"/>
    <lineage>
        <taxon>Bacteria</taxon>
        <taxon>Bacillati</taxon>
        <taxon>Bacillota</taxon>
        <taxon>Bacilli</taxon>
        <taxon>Bacillales</taxon>
        <taxon>Paenibacillaceae</taxon>
        <taxon>Cohnella</taxon>
    </lineage>
</organism>
<keyword evidence="6" id="KW-1185">Reference proteome</keyword>
<sequence length="297" mass="33961">MGFRSDGAMAPGSYHSHPFYEIYYFHEGLCTYLIGDKLMTLAPGDLILMHGMTLHCPNPAPHVPYIRTTIHFDPAYLRTLVPASISESLLQPFEELRNARLPLSGVARAEAERMLADMGGLYEQAKMQTEAETKDQTGEAASPYAYERFALRFIELLYLIKGWCGTSMDERLHRSERERHIQRVISFLEAHYHEPVTLERVADALHLSKTYLSNLFKEVTGTTVFQFLYNRRINQAKIQFKLTPHLSVTEVAQSVGFAHLAHFSRQFKAAIGCTPEAYRRRMSDEAQARAGQLWMQE</sequence>